<dbReference type="InterPro" id="IPR010982">
    <property type="entry name" value="Lambda_DNA-bd_dom_sf"/>
</dbReference>
<dbReference type="PROSITE" id="PS50932">
    <property type="entry name" value="HTH_LACI_2"/>
    <property type="match status" value="1"/>
</dbReference>
<dbReference type="Proteomes" id="UP000028681">
    <property type="component" value="Chromosome"/>
</dbReference>
<accession>A0A076LI45</accession>
<dbReference type="Gene3D" id="3.40.50.2300">
    <property type="match status" value="2"/>
</dbReference>
<evidence type="ECO:0000256" key="2">
    <source>
        <dbReference type="ARBA" id="ARBA00023125"/>
    </source>
</evidence>
<dbReference type="Pfam" id="PF13377">
    <property type="entry name" value="Peripla_BP_3"/>
    <property type="match status" value="1"/>
</dbReference>
<dbReference type="GO" id="GO:0000976">
    <property type="term" value="F:transcription cis-regulatory region binding"/>
    <property type="evidence" value="ECO:0007669"/>
    <property type="project" value="TreeGrafter"/>
</dbReference>
<dbReference type="Gene3D" id="1.10.260.40">
    <property type="entry name" value="lambda repressor-like DNA-binding domains"/>
    <property type="match status" value="1"/>
</dbReference>
<dbReference type="SUPFAM" id="SSF53822">
    <property type="entry name" value="Periplasmic binding protein-like I"/>
    <property type="match status" value="1"/>
</dbReference>
<evidence type="ECO:0000313" key="5">
    <source>
        <dbReference type="EMBL" id="AIJ07716.1"/>
    </source>
</evidence>
<dbReference type="EMBL" id="CP006664">
    <property type="protein sequence ID" value="AIJ07716.1"/>
    <property type="molecule type" value="Genomic_DNA"/>
</dbReference>
<name>A0A076LI45_9GAMM</name>
<dbReference type="PANTHER" id="PTHR30146:SF33">
    <property type="entry name" value="TRANSCRIPTIONAL REGULATOR"/>
    <property type="match status" value="1"/>
</dbReference>
<feature type="domain" description="HTH lacI-type" evidence="4">
    <location>
        <begin position="22"/>
        <end position="76"/>
    </location>
</feature>
<dbReference type="PROSITE" id="PS00356">
    <property type="entry name" value="HTH_LACI_1"/>
    <property type="match status" value="1"/>
</dbReference>
<dbReference type="InterPro" id="IPR046335">
    <property type="entry name" value="LacI/GalR-like_sensor"/>
</dbReference>
<sequence length="353" mass="38378">MINVNTPYFMEKTRKRKGTGRVTLQEVAQRAGVGSMTVSRALRTPELVSAKLRAKIDQAIAELGYIPNSAAGILASGQSRTVAVVVPSLRDYASSVFLQSLQAALNDNGYQVVIGCHDYQAKREAEVLSTLLQSSPAALVVFGALNAEQAVELLANSALPVICAAGEDAYPFALNLQSNIGDAAYFLTEYLLRQGHQRIGYIGAQMGRKIQGQQLSGWSRAMLHHNYSAEQSITTPYVATMEFGRQAISDMLTRQPELEAVVCSHEAIALGVLFECQRRLIKLPGMLALACVEGSANCDQIHPSLTSLRIDYDKMAHEAAKRLQQWLAALDGEHPGAPQTVIFPYKFVARQSA</sequence>
<protein>
    <submittedName>
        <fullName evidence="5">Transcriptional regulator, LacI family</fullName>
    </submittedName>
</protein>
<evidence type="ECO:0000313" key="6">
    <source>
        <dbReference type="Proteomes" id="UP000028681"/>
    </source>
</evidence>
<dbReference type="InterPro" id="IPR028082">
    <property type="entry name" value="Peripla_BP_I"/>
</dbReference>
<dbReference type="SUPFAM" id="SSF47413">
    <property type="entry name" value="lambda repressor-like DNA-binding domains"/>
    <property type="match status" value="1"/>
</dbReference>
<keyword evidence="2" id="KW-0238">DNA-binding</keyword>
<dbReference type="KEGG" id="ete:ETEE_1259"/>
<keyword evidence="3" id="KW-0804">Transcription</keyword>
<dbReference type="GO" id="GO:0003700">
    <property type="term" value="F:DNA-binding transcription factor activity"/>
    <property type="evidence" value="ECO:0007669"/>
    <property type="project" value="TreeGrafter"/>
</dbReference>
<evidence type="ECO:0000256" key="1">
    <source>
        <dbReference type="ARBA" id="ARBA00023015"/>
    </source>
</evidence>
<proteinExistence type="predicted"/>
<dbReference type="PANTHER" id="PTHR30146">
    <property type="entry name" value="LACI-RELATED TRANSCRIPTIONAL REPRESSOR"/>
    <property type="match status" value="1"/>
</dbReference>
<dbReference type="AlphaFoldDB" id="A0A076LI45"/>
<dbReference type="CDD" id="cd01575">
    <property type="entry name" value="PBP1_GntR"/>
    <property type="match status" value="1"/>
</dbReference>
<reference evidence="5 6" key="1">
    <citation type="journal article" date="2012" name="PLoS ONE">
        <title>Edwardsiella comparative phylogenomics reveal the new intra/inter-species taxonomic relationships, virulence evolution and niche adaptation mechanisms.</title>
        <authorList>
            <person name="Yang M."/>
            <person name="Lv Y."/>
            <person name="Xiao J."/>
            <person name="Wu H."/>
            <person name="Zheng H."/>
            <person name="Liu Q."/>
            <person name="Zhang Y."/>
            <person name="Wang Q."/>
        </authorList>
    </citation>
    <scope>NUCLEOTIDE SEQUENCE [LARGE SCALE GENOMIC DNA]</scope>
    <source>
        <strain evidence="6">080813</strain>
    </source>
</reference>
<keyword evidence="1" id="KW-0805">Transcription regulation</keyword>
<dbReference type="HOGENOM" id="CLU_037628_6_3_6"/>
<dbReference type="InterPro" id="IPR000843">
    <property type="entry name" value="HTH_LacI"/>
</dbReference>
<organism evidence="5 6">
    <name type="scientific">Edwardsiella anguillarum ET080813</name>
    <dbReference type="NCBI Taxonomy" id="667120"/>
    <lineage>
        <taxon>Bacteria</taxon>
        <taxon>Pseudomonadati</taxon>
        <taxon>Pseudomonadota</taxon>
        <taxon>Gammaproteobacteria</taxon>
        <taxon>Enterobacterales</taxon>
        <taxon>Hafniaceae</taxon>
        <taxon>Edwardsiella</taxon>
    </lineage>
</organism>
<evidence type="ECO:0000256" key="3">
    <source>
        <dbReference type="ARBA" id="ARBA00023163"/>
    </source>
</evidence>
<dbReference type="SMART" id="SM00354">
    <property type="entry name" value="HTH_LACI"/>
    <property type="match status" value="1"/>
</dbReference>
<evidence type="ECO:0000259" key="4">
    <source>
        <dbReference type="PROSITE" id="PS50932"/>
    </source>
</evidence>
<gene>
    <name evidence="5" type="ORF">ETEE_1259</name>
</gene>
<dbReference type="CDD" id="cd01392">
    <property type="entry name" value="HTH_LacI"/>
    <property type="match status" value="1"/>
</dbReference>
<dbReference type="Pfam" id="PF00356">
    <property type="entry name" value="LacI"/>
    <property type="match status" value="1"/>
</dbReference>